<evidence type="ECO:0000256" key="2">
    <source>
        <dbReference type="ARBA" id="ARBA00022737"/>
    </source>
</evidence>
<feature type="domain" description="Gnk2-homologous" evidence="3">
    <location>
        <begin position="1"/>
        <end position="43"/>
    </location>
</feature>
<dbReference type="Pfam" id="PF01657">
    <property type="entry name" value="Stress-antifung"/>
    <property type="match status" value="1"/>
</dbReference>
<comment type="caution">
    <text evidence="4">The sequence shown here is derived from an EMBL/GenBank/DDBJ whole genome shotgun (WGS) entry which is preliminary data.</text>
</comment>
<proteinExistence type="predicted"/>
<dbReference type="InterPro" id="IPR002902">
    <property type="entry name" value="GNK2"/>
</dbReference>
<dbReference type="OrthoDB" id="688481at2759"/>
<dbReference type="PANTHER" id="PTHR32099">
    <property type="entry name" value="CYSTEINE-RICH REPEAT SECRETORY PROTEIN"/>
    <property type="match status" value="1"/>
</dbReference>
<keyword evidence="1" id="KW-0732">Signal</keyword>
<dbReference type="EMBL" id="CABITT030000007">
    <property type="protein sequence ID" value="VVB10329.1"/>
    <property type="molecule type" value="Genomic_DNA"/>
</dbReference>
<dbReference type="PROSITE" id="PS51473">
    <property type="entry name" value="GNK2"/>
    <property type="match status" value="1"/>
</dbReference>
<dbReference type="Proteomes" id="UP000489600">
    <property type="component" value="Unassembled WGS sequence"/>
</dbReference>
<reference evidence="4" key="1">
    <citation type="submission" date="2019-07" db="EMBL/GenBank/DDBJ databases">
        <authorList>
            <person name="Dittberner H."/>
        </authorList>
    </citation>
    <scope>NUCLEOTIDE SEQUENCE [LARGE SCALE GENOMIC DNA]</scope>
</reference>
<accession>A0A565C9U4</accession>
<dbReference type="PANTHER" id="PTHR32099:SF93">
    <property type="entry name" value="GNK2-HOMOLOGOUS DOMAIN-CONTAINING PROTEIN"/>
    <property type="match status" value="1"/>
</dbReference>
<dbReference type="Gene3D" id="3.30.430.20">
    <property type="entry name" value="Gnk2 domain, C-X8-C-X2-C motif"/>
    <property type="match status" value="1"/>
</dbReference>
<dbReference type="AlphaFoldDB" id="A0A565C9U4"/>
<keyword evidence="2" id="KW-0677">Repeat</keyword>
<name>A0A565C9U4_9BRAS</name>
<gene>
    <name evidence="4" type="ORF">ANE_LOCUS20773</name>
</gene>
<dbReference type="InterPro" id="IPR038408">
    <property type="entry name" value="GNK2_sf"/>
</dbReference>
<sequence>MSPDVCRDCVVFAANDTLNRCPEEKQGMMGYEECMLRYDDQNFFLDSSLQNGTNGVMISAHSNNISSNQQDRFSELVLSTLNQAATEASNRSRKFDARKAKFTASQTLYGTFPSGVQVAVTDIGKR</sequence>
<organism evidence="4 5">
    <name type="scientific">Arabis nemorensis</name>
    <dbReference type="NCBI Taxonomy" id="586526"/>
    <lineage>
        <taxon>Eukaryota</taxon>
        <taxon>Viridiplantae</taxon>
        <taxon>Streptophyta</taxon>
        <taxon>Embryophyta</taxon>
        <taxon>Tracheophyta</taxon>
        <taxon>Spermatophyta</taxon>
        <taxon>Magnoliopsida</taxon>
        <taxon>eudicotyledons</taxon>
        <taxon>Gunneridae</taxon>
        <taxon>Pentapetalae</taxon>
        <taxon>rosids</taxon>
        <taxon>malvids</taxon>
        <taxon>Brassicales</taxon>
        <taxon>Brassicaceae</taxon>
        <taxon>Arabideae</taxon>
        <taxon>Arabis</taxon>
    </lineage>
</organism>
<evidence type="ECO:0000259" key="3">
    <source>
        <dbReference type="PROSITE" id="PS51473"/>
    </source>
</evidence>
<protein>
    <recommendedName>
        <fullName evidence="3">Gnk2-homologous domain-containing protein</fullName>
    </recommendedName>
</protein>
<keyword evidence="5" id="KW-1185">Reference proteome</keyword>
<evidence type="ECO:0000313" key="4">
    <source>
        <dbReference type="EMBL" id="VVB10329.1"/>
    </source>
</evidence>
<evidence type="ECO:0000256" key="1">
    <source>
        <dbReference type="ARBA" id="ARBA00022729"/>
    </source>
</evidence>
<evidence type="ECO:0000313" key="5">
    <source>
        <dbReference type="Proteomes" id="UP000489600"/>
    </source>
</evidence>